<dbReference type="EMBL" id="CP054836">
    <property type="protein sequence ID" value="QKV17618.1"/>
    <property type="molecule type" value="Genomic_DNA"/>
</dbReference>
<dbReference type="Gene3D" id="3.40.50.1820">
    <property type="entry name" value="alpha/beta hydrolase"/>
    <property type="match status" value="1"/>
</dbReference>
<accession>A0A6N1VA71</accession>
<dbReference type="SUPFAM" id="SSF53474">
    <property type="entry name" value="alpha/beta-Hydrolases"/>
    <property type="match status" value="1"/>
</dbReference>
<dbReference type="PANTHER" id="PTHR48081:SF33">
    <property type="entry name" value="KYNURENINE FORMAMIDASE"/>
    <property type="match status" value="1"/>
</dbReference>
<evidence type="ECO:0000313" key="2">
    <source>
        <dbReference type="EMBL" id="QKV17618.1"/>
    </source>
</evidence>
<dbReference type="AlphaFoldDB" id="A0A6N1VA71"/>
<evidence type="ECO:0000313" key="3">
    <source>
        <dbReference type="Proteomes" id="UP000509367"/>
    </source>
</evidence>
<dbReference type="KEGG" id="orm:HTY61_03585"/>
<name>A0A6N1VA71_9HYPH</name>
<dbReference type="PANTHER" id="PTHR48081">
    <property type="entry name" value="AB HYDROLASE SUPERFAMILY PROTEIN C4A8.06C"/>
    <property type="match status" value="1"/>
</dbReference>
<keyword evidence="1 2" id="KW-0378">Hydrolase</keyword>
<dbReference type="Proteomes" id="UP000509367">
    <property type="component" value="Chromosome"/>
</dbReference>
<dbReference type="RefSeq" id="WP_175275515.1">
    <property type="nucleotide sequence ID" value="NZ_CP054836.1"/>
</dbReference>
<dbReference type="GO" id="GO:0016787">
    <property type="term" value="F:hydrolase activity"/>
    <property type="evidence" value="ECO:0007669"/>
    <property type="project" value="UniProtKB-KW"/>
</dbReference>
<gene>
    <name evidence="2" type="ORF">HTY61_03585</name>
</gene>
<protein>
    <submittedName>
        <fullName evidence="2">Alpha/beta hydrolase</fullName>
    </submittedName>
</protein>
<sequence>MPLFRVQNWDDAYANGANIPGGERWPEAWVQPAADFRTVTGKRAELDIAYGDHPREKLDLFFPVGEPRGLFVFVHGGYWLALDKSYWSHLAGGAIGHGWAVAIPSYPLCPEVRVADIVRSVARSVAMAAARVGGQIRLAGHSAGGQVVTRLLCGGTGLPDPVAARVDGVMSISGVHDLRPLLRTEMNETLGLDIREARAESPALLEPVIDVPVICWAGAAERAEFVRQNALLANVWRGLGLATETVEEPDRHHFSVVDGLAQEDSPMTTILFS</sequence>
<dbReference type="InterPro" id="IPR050300">
    <property type="entry name" value="GDXG_lipolytic_enzyme"/>
</dbReference>
<evidence type="ECO:0000256" key="1">
    <source>
        <dbReference type="ARBA" id="ARBA00022801"/>
    </source>
</evidence>
<keyword evidence="3" id="KW-1185">Reference proteome</keyword>
<dbReference type="InterPro" id="IPR029058">
    <property type="entry name" value="AB_hydrolase_fold"/>
</dbReference>
<organism evidence="2 3">
    <name type="scientific">Oricola thermophila</name>
    <dbReference type="NCBI Taxonomy" id="2742145"/>
    <lineage>
        <taxon>Bacteria</taxon>
        <taxon>Pseudomonadati</taxon>
        <taxon>Pseudomonadota</taxon>
        <taxon>Alphaproteobacteria</taxon>
        <taxon>Hyphomicrobiales</taxon>
        <taxon>Ahrensiaceae</taxon>
        <taxon>Oricola</taxon>
    </lineage>
</organism>
<reference evidence="2 3" key="1">
    <citation type="submission" date="2020-06" db="EMBL/GenBank/DDBJ databases">
        <title>Oricola thermophila sp. nov. isolated from a tidal sediments.</title>
        <authorList>
            <person name="Kwon K.K."/>
            <person name="Yang S.-H."/>
            <person name="Park M.-J."/>
        </authorList>
    </citation>
    <scope>NUCLEOTIDE SEQUENCE [LARGE SCALE GENOMIC DNA]</scope>
    <source>
        <strain evidence="2 3">MEBiC13590</strain>
    </source>
</reference>
<proteinExistence type="predicted"/>